<gene>
    <name evidence="1" type="ORF">PbJCM13498_32520</name>
</gene>
<dbReference type="Gene3D" id="3.30.470.10">
    <property type="match status" value="1"/>
</dbReference>
<evidence type="ECO:0008006" key="3">
    <source>
        <dbReference type="Google" id="ProtNLM"/>
    </source>
</evidence>
<reference evidence="1 2" key="1">
    <citation type="submission" date="2019-10" db="EMBL/GenBank/DDBJ databases">
        <title>Prolixibacter strains distinguished by the presence of nitrate reductase genes were adept at nitrate-dependent anaerobic corrosion of metallic iron and carbon steel.</title>
        <authorList>
            <person name="Iino T."/>
            <person name="Shono N."/>
            <person name="Ito K."/>
            <person name="Nakamura R."/>
            <person name="Sueoka K."/>
            <person name="Harayama S."/>
            <person name="Ohkuma M."/>
        </authorList>
    </citation>
    <scope>NUCLEOTIDE SEQUENCE [LARGE SCALE GENOMIC DNA]</scope>
    <source>
        <strain evidence="1 2">JCM 13498</strain>
    </source>
</reference>
<organism evidence="1 2">
    <name type="scientific">Prolixibacter bellariivorans</name>
    <dbReference type="NCBI Taxonomy" id="314319"/>
    <lineage>
        <taxon>Bacteria</taxon>
        <taxon>Pseudomonadati</taxon>
        <taxon>Bacteroidota</taxon>
        <taxon>Bacteroidia</taxon>
        <taxon>Marinilabiliales</taxon>
        <taxon>Prolixibacteraceae</taxon>
        <taxon>Prolixibacter</taxon>
    </lineage>
</organism>
<dbReference type="GO" id="GO:0003824">
    <property type="term" value="F:catalytic activity"/>
    <property type="evidence" value="ECO:0007669"/>
    <property type="project" value="InterPro"/>
</dbReference>
<evidence type="ECO:0000313" key="2">
    <source>
        <dbReference type="Proteomes" id="UP000391834"/>
    </source>
</evidence>
<name>A0A5M4B2K4_9BACT</name>
<dbReference type="AlphaFoldDB" id="A0A5M4B2K4"/>
<dbReference type="Gene3D" id="3.20.10.10">
    <property type="entry name" value="D-amino Acid Aminotransferase, subunit A, domain 2"/>
    <property type="match status" value="1"/>
</dbReference>
<dbReference type="Proteomes" id="UP000391834">
    <property type="component" value="Unassembled WGS sequence"/>
</dbReference>
<dbReference type="InterPro" id="IPR036038">
    <property type="entry name" value="Aminotransferase-like"/>
</dbReference>
<protein>
    <recommendedName>
        <fullName evidence="3">4-amino-4-deoxychorismate lyase</fullName>
    </recommendedName>
</protein>
<dbReference type="InterPro" id="IPR001544">
    <property type="entry name" value="Aminotrans_IV"/>
</dbReference>
<accession>A0A5M4B2K4</accession>
<keyword evidence="2" id="KW-1185">Reference proteome</keyword>
<dbReference type="Pfam" id="PF01063">
    <property type="entry name" value="Aminotran_4"/>
    <property type="match status" value="1"/>
</dbReference>
<comment type="caution">
    <text evidence="1">The sequence shown here is derived from an EMBL/GenBank/DDBJ whole genome shotgun (WGS) entry which is preliminary data.</text>
</comment>
<sequence length="167" mass="19250">MNLVEGIDLTNNLSIPAEAKKGLFKCRVTYRETIEKVEFEPYSIRPVHSLRLVNADDVNYPYKYANRGKLQDLFAQRRNADDVLLAKNGFITDTSYANIVFRKGEKWFTPDTPLLPGTRRACYLSEGCIEALPIRPEMLHEFDEARLINAMISLEKSPVIRIENINW</sequence>
<dbReference type="InterPro" id="IPR043132">
    <property type="entry name" value="BCAT-like_C"/>
</dbReference>
<dbReference type="SUPFAM" id="SSF56752">
    <property type="entry name" value="D-aminoacid aminotransferase-like PLP-dependent enzymes"/>
    <property type="match status" value="1"/>
</dbReference>
<dbReference type="EMBL" id="BLAX01000001">
    <property type="protein sequence ID" value="GET34389.1"/>
    <property type="molecule type" value="Genomic_DNA"/>
</dbReference>
<dbReference type="InterPro" id="IPR043131">
    <property type="entry name" value="BCAT-like_N"/>
</dbReference>
<proteinExistence type="predicted"/>
<evidence type="ECO:0000313" key="1">
    <source>
        <dbReference type="EMBL" id="GET34389.1"/>
    </source>
</evidence>